<name>A0A8S9RVZ2_BRACR</name>
<sequence length="193" mass="21497">MILSHKEAVMILRNLLACSACTASSKLVAEGHPSKHEDMMPSLTTGCNLHFRIKKKLLTLGLKPSLNLFSSNSSHLGVVSVRQARGEMIGRACRKFDQVLVRLLVSLPTSVRAFVLGVIQIWLVMTSNFKMIAAVVRSAENLELELSIQTTRRSLRTTRWRELLGFKKLVNAKGHDDVSLEAFANYGELVLRP</sequence>
<comment type="caution">
    <text evidence="1">The sequence shown here is derived from an EMBL/GenBank/DDBJ whole genome shotgun (WGS) entry which is preliminary data.</text>
</comment>
<evidence type="ECO:0000313" key="2">
    <source>
        <dbReference type="Proteomes" id="UP000712600"/>
    </source>
</evidence>
<evidence type="ECO:0000313" key="1">
    <source>
        <dbReference type="EMBL" id="KAF3585481.1"/>
    </source>
</evidence>
<dbReference type="EMBL" id="QGKX02000088">
    <property type="protein sequence ID" value="KAF3585481.1"/>
    <property type="molecule type" value="Genomic_DNA"/>
</dbReference>
<dbReference type="AlphaFoldDB" id="A0A8S9RVZ2"/>
<organism evidence="1 2">
    <name type="scientific">Brassica cretica</name>
    <name type="common">Mustard</name>
    <dbReference type="NCBI Taxonomy" id="69181"/>
    <lineage>
        <taxon>Eukaryota</taxon>
        <taxon>Viridiplantae</taxon>
        <taxon>Streptophyta</taxon>
        <taxon>Embryophyta</taxon>
        <taxon>Tracheophyta</taxon>
        <taxon>Spermatophyta</taxon>
        <taxon>Magnoliopsida</taxon>
        <taxon>eudicotyledons</taxon>
        <taxon>Gunneridae</taxon>
        <taxon>Pentapetalae</taxon>
        <taxon>rosids</taxon>
        <taxon>malvids</taxon>
        <taxon>Brassicales</taxon>
        <taxon>Brassicaceae</taxon>
        <taxon>Brassiceae</taxon>
        <taxon>Brassica</taxon>
    </lineage>
</organism>
<gene>
    <name evidence="1" type="ORF">F2Q69_00029277</name>
</gene>
<protein>
    <submittedName>
        <fullName evidence="1">Uncharacterized protein</fullName>
    </submittedName>
</protein>
<reference evidence="1" key="1">
    <citation type="submission" date="2019-12" db="EMBL/GenBank/DDBJ databases">
        <title>Genome sequencing and annotation of Brassica cretica.</title>
        <authorList>
            <person name="Studholme D.J."/>
            <person name="Sarris P."/>
        </authorList>
    </citation>
    <scope>NUCLEOTIDE SEQUENCE</scope>
    <source>
        <strain evidence="1">PFS-109/04</strain>
        <tissue evidence="1">Leaf</tissue>
    </source>
</reference>
<proteinExistence type="predicted"/>
<accession>A0A8S9RVZ2</accession>
<dbReference type="Proteomes" id="UP000712600">
    <property type="component" value="Unassembled WGS sequence"/>
</dbReference>